<dbReference type="PANTHER" id="PTHR43433:SF5">
    <property type="entry name" value="AB HYDROLASE-1 DOMAIN-CONTAINING PROTEIN"/>
    <property type="match status" value="1"/>
</dbReference>
<dbReference type="eggNOG" id="COG2267">
    <property type="taxonomic scope" value="Bacteria"/>
</dbReference>
<sequence>MPRIRANGLEIEYEETGSPDDPMILLVSGYMGQMTEWPDRFKQALADTGRRVVVFDNRDIGLTLAIDDPALEDRVPPPMEDLMQGAAEGQPVHERVPYVLDDMAADAAALIEALGAEQADVLGLSMGGMIVQLMALNHPERVRTLMPVMTTSGDPDLPPSEPEALEALTAEPESETLEAIGDLAVRTYHAIGSHPDLRAPDEDLRAGAIADLQRANRPLGLARQFAALLAQPRWHDRLGSVEQPTLVLHGAMDRLIPPEAGRDIARRIPGAEIEIIDKWGHDLPEAVVPDLLNRILPFLERTSKAATA</sequence>
<dbReference type="RefSeq" id="WP_035568888.1">
    <property type="nucleotide sequence ID" value="NZ_ARYH01000001.1"/>
</dbReference>
<evidence type="ECO:0000259" key="1">
    <source>
        <dbReference type="Pfam" id="PF00561"/>
    </source>
</evidence>
<organism evidence="2 3">
    <name type="scientific">Hyphomonas adhaerens MHS-3</name>
    <dbReference type="NCBI Taxonomy" id="1280949"/>
    <lineage>
        <taxon>Bacteria</taxon>
        <taxon>Pseudomonadati</taxon>
        <taxon>Pseudomonadota</taxon>
        <taxon>Alphaproteobacteria</taxon>
        <taxon>Hyphomonadales</taxon>
        <taxon>Hyphomonadaceae</taxon>
        <taxon>Hyphomonas</taxon>
    </lineage>
</organism>
<keyword evidence="3" id="KW-1185">Reference proteome</keyword>
<dbReference type="SUPFAM" id="SSF53474">
    <property type="entry name" value="alpha/beta-Hydrolases"/>
    <property type="match status" value="1"/>
</dbReference>
<dbReference type="EMBL" id="ARYH01000001">
    <property type="protein sequence ID" value="KCZ84291.1"/>
    <property type="molecule type" value="Genomic_DNA"/>
</dbReference>
<dbReference type="GO" id="GO:0046503">
    <property type="term" value="P:glycerolipid catabolic process"/>
    <property type="evidence" value="ECO:0007669"/>
    <property type="project" value="TreeGrafter"/>
</dbReference>
<dbReference type="AlphaFoldDB" id="A0A069E8K5"/>
<dbReference type="OrthoDB" id="9798888at2"/>
<dbReference type="Gene3D" id="3.40.50.1820">
    <property type="entry name" value="alpha/beta hydrolase"/>
    <property type="match status" value="1"/>
</dbReference>
<comment type="caution">
    <text evidence="2">The sequence shown here is derived from an EMBL/GenBank/DDBJ whole genome shotgun (WGS) entry which is preliminary data.</text>
</comment>
<dbReference type="InterPro" id="IPR000073">
    <property type="entry name" value="AB_hydrolase_1"/>
</dbReference>
<feature type="domain" description="AB hydrolase-1" evidence="1">
    <location>
        <begin position="22"/>
        <end position="283"/>
    </location>
</feature>
<dbReference type="PANTHER" id="PTHR43433">
    <property type="entry name" value="HYDROLASE, ALPHA/BETA FOLD FAMILY PROTEIN"/>
    <property type="match status" value="1"/>
</dbReference>
<dbReference type="Pfam" id="PF00561">
    <property type="entry name" value="Abhydrolase_1"/>
    <property type="match status" value="1"/>
</dbReference>
<name>A0A069E8K5_9PROT</name>
<keyword evidence="2" id="KW-0378">Hydrolase</keyword>
<dbReference type="GO" id="GO:0004806">
    <property type="term" value="F:triacylglycerol lipase activity"/>
    <property type="evidence" value="ECO:0007669"/>
    <property type="project" value="TreeGrafter"/>
</dbReference>
<evidence type="ECO:0000313" key="3">
    <source>
        <dbReference type="Proteomes" id="UP000027446"/>
    </source>
</evidence>
<dbReference type="InterPro" id="IPR029058">
    <property type="entry name" value="AB_hydrolase_fold"/>
</dbReference>
<dbReference type="InterPro" id="IPR050471">
    <property type="entry name" value="AB_hydrolase"/>
</dbReference>
<dbReference type="PATRIC" id="fig|1280949.3.peg.284"/>
<dbReference type="STRING" id="1280949.HAD_01390"/>
<evidence type="ECO:0000313" key="2">
    <source>
        <dbReference type="EMBL" id="KCZ84291.1"/>
    </source>
</evidence>
<accession>A0A069E8K5</accession>
<protein>
    <submittedName>
        <fullName evidence="2">Alpha/beta fold family hydrolase</fullName>
    </submittedName>
</protein>
<proteinExistence type="predicted"/>
<gene>
    <name evidence="2" type="ORF">HAD_01390</name>
</gene>
<dbReference type="Proteomes" id="UP000027446">
    <property type="component" value="Unassembled WGS sequence"/>
</dbReference>
<reference evidence="2 3" key="1">
    <citation type="journal article" date="2014" name="Antonie Van Leeuwenhoek">
        <title>Hyphomonas beringensis sp. nov. and Hyphomonas chukchiensis sp. nov., isolated from surface seawater of the Bering Sea and Chukchi Sea.</title>
        <authorList>
            <person name="Li C."/>
            <person name="Lai Q."/>
            <person name="Li G."/>
            <person name="Dong C."/>
            <person name="Wang J."/>
            <person name="Liao Y."/>
            <person name="Shao Z."/>
        </authorList>
    </citation>
    <scope>NUCLEOTIDE SEQUENCE [LARGE SCALE GENOMIC DNA]</scope>
    <source>
        <strain evidence="2 3">MHS-3</strain>
    </source>
</reference>